<keyword evidence="4" id="KW-1185">Reference proteome</keyword>
<dbReference type="PANTHER" id="PTHR20923:SF1">
    <property type="entry name" value="G PATCH DOMAIN AND ANKYRIN REPEAT-CONTAINING PROTEIN 1"/>
    <property type="match status" value="1"/>
</dbReference>
<evidence type="ECO:0000259" key="2">
    <source>
        <dbReference type="PROSITE" id="PS50174"/>
    </source>
</evidence>
<name>A0A6G1JWC7_9PLEO</name>
<protein>
    <recommendedName>
        <fullName evidence="2">G-patch domain-containing protein</fullName>
    </recommendedName>
</protein>
<reference evidence="3" key="1">
    <citation type="journal article" date="2020" name="Stud. Mycol.">
        <title>101 Dothideomycetes genomes: a test case for predicting lifestyles and emergence of pathogens.</title>
        <authorList>
            <person name="Haridas S."/>
            <person name="Albert R."/>
            <person name="Binder M."/>
            <person name="Bloem J."/>
            <person name="Labutti K."/>
            <person name="Salamov A."/>
            <person name="Andreopoulos B."/>
            <person name="Baker S."/>
            <person name="Barry K."/>
            <person name="Bills G."/>
            <person name="Bluhm B."/>
            <person name="Cannon C."/>
            <person name="Castanera R."/>
            <person name="Culley D."/>
            <person name="Daum C."/>
            <person name="Ezra D."/>
            <person name="Gonzalez J."/>
            <person name="Henrissat B."/>
            <person name="Kuo A."/>
            <person name="Liang C."/>
            <person name="Lipzen A."/>
            <person name="Lutzoni F."/>
            <person name="Magnuson J."/>
            <person name="Mondo S."/>
            <person name="Nolan M."/>
            <person name="Ohm R."/>
            <person name="Pangilinan J."/>
            <person name="Park H.-J."/>
            <person name="Ramirez L."/>
            <person name="Alfaro M."/>
            <person name="Sun H."/>
            <person name="Tritt A."/>
            <person name="Yoshinaga Y."/>
            <person name="Zwiers L.-H."/>
            <person name="Turgeon B."/>
            <person name="Goodwin S."/>
            <person name="Spatafora J."/>
            <person name="Crous P."/>
            <person name="Grigoriev I."/>
        </authorList>
    </citation>
    <scope>NUCLEOTIDE SEQUENCE</scope>
    <source>
        <strain evidence="3">CBS 279.74</strain>
    </source>
</reference>
<dbReference type="PANTHER" id="PTHR20923">
    <property type="entry name" value="BAT4 PROTEIN-RELATED"/>
    <property type="match status" value="1"/>
</dbReference>
<evidence type="ECO:0000313" key="3">
    <source>
        <dbReference type="EMBL" id="KAF2704521.1"/>
    </source>
</evidence>
<feature type="region of interest" description="Disordered" evidence="1">
    <location>
        <begin position="1"/>
        <end position="24"/>
    </location>
</feature>
<proteinExistence type="predicted"/>
<dbReference type="InterPro" id="IPR039146">
    <property type="entry name" value="GPANK1"/>
</dbReference>
<feature type="domain" description="G-patch" evidence="2">
    <location>
        <begin position="121"/>
        <end position="169"/>
    </location>
</feature>
<feature type="compositionally biased region" description="Basic and acidic residues" evidence="1">
    <location>
        <begin position="1"/>
        <end position="10"/>
    </location>
</feature>
<accession>A0A6G1JWC7</accession>
<dbReference type="GO" id="GO:0003676">
    <property type="term" value="F:nucleic acid binding"/>
    <property type="evidence" value="ECO:0007669"/>
    <property type="project" value="InterPro"/>
</dbReference>
<dbReference type="EMBL" id="MU005782">
    <property type="protein sequence ID" value="KAF2704521.1"/>
    <property type="molecule type" value="Genomic_DNA"/>
</dbReference>
<gene>
    <name evidence="3" type="ORF">K504DRAFT_118409</name>
</gene>
<dbReference type="Proteomes" id="UP000799428">
    <property type="component" value="Unassembled WGS sequence"/>
</dbReference>
<organism evidence="3 4">
    <name type="scientific">Pleomassaria siparia CBS 279.74</name>
    <dbReference type="NCBI Taxonomy" id="1314801"/>
    <lineage>
        <taxon>Eukaryota</taxon>
        <taxon>Fungi</taxon>
        <taxon>Dikarya</taxon>
        <taxon>Ascomycota</taxon>
        <taxon>Pezizomycotina</taxon>
        <taxon>Dothideomycetes</taxon>
        <taxon>Pleosporomycetidae</taxon>
        <taxon>Pleosporales</taxon>
        <taxon>Pleomassariaceae</taxon>
        <taxon>Pleomassaria</taxon>
    </lineage>
</organism>
<dbReference type="PROSITE" id="PS50174">
    <property type="entry name" value="G_PATCH"/>
    <property type="match status" value="1"/>
</dbReference>
<dbReference type="InterPro" id="IPR000467">
    <property type="entry name" value="G_patch_dom"/>
</dbReference>
<dbReference type="AlphaFoldDB" id="A0A6G1JWC7"/>
<evidence type="ECO:0000256" key="1">
    <source>
        <dbReference type="SAM" id="MobiDB-lite"/>
    </source>
</evidence>
<sequence>MASTDLPHDNPDDENEDGVSTRPFVEQPAYGHGLWRSPINFIPAARALPEVPAAPSPDPNSVAARYLAIVFPSGQPKLESDAYPLCGVCGAPVKEDQRAHMMTPVHQSAVPRAPVPSSIDRTRMGLKYLKKHGFDVDSRMGLGVNGQGMLFPIVPKEKRNKHGLGVQIQKGTVEKQAMVRLDAGKVRKMVESDKKKHERLQRMFYADEKVDKYLGDLGY</sequence>
<dbReference type="OrthoDB" id="20282at2759"/>
<evidence type="ECO:0000313" key="4">
    <source>
        <dbReference type="Proteomes" id="UP000799428"/>
    </source>
</evidence>